<organism evidence="2 3">
    <name type="scientific">Akkermansia muciniphila</name>
    <dbReference type="NCBI Taxonomy" id="239935"/>
    <lineage>
        <taxon>Bacteria</taxon>
        <taxon>Pseudomonadati</taxon>
        <taxon>Verrucomicrobiota</taxon>
        <taxon>Verrucomicrobiia</taxon>
        <taxon>Verrucomicrobiales</taxon>
        <taxon>Akkermansiaceae</taxon>
        <taxon>Akkermansia</taxon>
    </lineage>
</organism>
<accession>A0A2N8HGZ6</accession>
<dbReference type="GO" id="GO:0016747">
    <property type="term" value="F:acyltransferase activity, transferring groups other than amino-acyl groups"/>
    <property type="evidence" value="ECO:0007669"/>
    <property type="project" value="InterPro"/>
</dbReference>
<dbReference type="Pfam" id="PF00583">
    <property type="entry name" value="Acetyltransf_1"/>
    <property type="match status" value="1"/>
</dbReference>
<reference evidence="2 3" key="1">
    <citation type="journal article" date="2017" name="BMC Genomics">
        <title>Genome sequencing of 39 Akkermansia muciniphila isolates reveals its population structure, genomic and functional diverisity, and global distribution in mammalian gut microbiotas.</title>
        <authorList>
            <person name="Guo X."/>
            <person name="Li S."/>
            <person name="Zhang J."/>
            <person name="Wu F."/>
            <person name="Li X."/>
            <person name="Wu D."/>
            <person name="Zhang M."/>
            <person name="Ou Z."/>
            <person name="Jie Z."/>
            <person name="Yan Q."/>
            <person name="Li P."/>
            <person name="Yi J."/>
            <person name="Peng Y."/>
        </authorList>
    </citation>
    <scope>NUCLEOTIDE SEQUENCE [LARGE SCALE GENOMIC DNA]</scope>
    <source>
        <strain evidence="2 3">GP24</strain>
    </source>
</reference>
<feature type="domain" description="N-acetyltransferase" evidence="1">
    <location>
        <begin position="3"/>
        <end position="162"/>
    </location>
</feature>
<keyword evidence="2" id="KW-0808">Transferase</keyword>
<dbReference type="AlphaFoldDB" id="A0A2N8HGZ6"/>
<gene>
    <name evidence="2" type="ORF">CXU22_00735</name>
</gene>
<dbReference type="EMBL" id="PJKA01000002">
    <property type="protein sequence ID" value="PNC20340.1"/>
    <property type="molecule type" value="Genomic_DNA"/>
</dbReference>
<dbReference type="InterPro" id="IPR000182">
    <property type="entry name" value="GNAT_dom"/>
</dbReference>
<proteinExistence type="predicted"/>
<dbReference type="Gene3D" id="3.40.630.30">
    <property type="match status" value="1"/>
</dbReference>
<comment type="caution">
    <text evidence="2">The sequence shown here is derived from an EMBL/GenBank/DDBJ whole genome shotgun (WGS) entry which is preliminary data.</text>
</comment>
<protein>
    <submittedName>
        <fullName evidence="2">GNAT family N-acetyltransferase</fullName>
    </submittedName>
</protein>
<dbReference type="Proteomes" id="UP000236000">
    <property type="component" value="Unassembled WGS sequence"/>
</dbReference>
<evidence type="ECO:0000313" key="3">
    <source>
        <dbReference type="Proteomes" id="UP000236000"/>
    </source>
</evidence>
<evidence type="ECO:0000259" key="1">
    <source>
        <dbReference type="PROSITE" id="PS51186"/>
    </source>
</evidence>
<evidence type="ECO:0000313" key="2">
    <source>
        <dbReference type="EMBL" id="PNC20340.1"/>
    </source>
</evidence>
<dbReference type="PROSITE" id="PS51186">
    <property type="entry name" value="GNAT"/>
    <property type="match status" value="1"/>
</dbReference>
<dbReference type="OrthoDB" id="66776at2"/>
<name>A0A2N8HGZ6_9BACT</name>
<sequence length="162" mass="18401">MAMHFRKVSGFNRGILFELLSDAYSFDSRWQECCGADWKEFDDFFFDNPRIADRYGFITVLNGKPVGLASWDPRKMPEYVEIGHNCIISSHKGNGYGAVQLREALRRIAGQDAGKIVVTTNARMLPARRMYESVGFNVCGTRGNESRTAFSGDYVDYEMMLP</sequence>
<dbReference type="InterPro" id="IPR016181">
    <property type="entry name" value="Acyl_CoA_acyltransferase"/>
</dbReference>
<dbReference type="SUPFAM" id="SSF55729">
    <property type="entry name" value="Acyl-CoA N-acyltransferases (Nat)"/>
    <property type="match status" value="1"/>
</dbReference>